<evidence type="ECO:0000313" key="2">
    <source>
        <dbReference type="Proteomes" id="UP001144978"/>
    </source>
</evidence>
<keyword evidence="2" id="KW-1185">Reference proteome</keyword>
<dbReference type="Proteomes" id="UP001144978">
    <property type="component" value="Unassembled WGS sequence"/>
</dbReference>
<name>A0ACC1P1R4_9APHY</name>
<proteinExistence type="predicted"/>
<accession>A0ACC1P1R4</accession>
<comment type="caution">
    <text evidence="1">The sequence shown here is derived from an EMBL/GenBank/DDBJ whole genome shotgun (WGS) entry which is preliminary data.</text>
</comment>
<organism evidence="1 2">
    <name type="scientific">Trametes sanguinea</name>
    <dbReference type="NCBI Taxonomy" id="158606"/>
    <lineage>
        <taxon>Eukaryota</taxon>
        <taxon>Fungi</taxon>
        <taxon>Dikarya</taxon>
        <taxon>Basidiomycota</taxon>
        <taxon>Agaricomycotina</taxon>
        <taxon>Agaricomycetes</taxon>
        <taxon>Polyporales</taxon>
        <taxon>Polyporaceae</taxon>
        <taxon>Trametes</taxon>
    </lineage>
</organism>
<protein>
    <submittedName>
        <fullName evidence="1">Uncharacterized protein</fullName>
    </submittedName>
</protein>
<evidence type="ECO:0000313" key="1">
    <source>
        <dbReference type="EMBL" id="KAJ2984683.1"/>
    </source>
</evidence>
<reference evidence="1" key="1">
    <citation type="submission" date="2022-08" db="EMBL/GenBank/DDBJ databases">
        <title>Genome Sequence of Pycnoporus sanguineus.</title>
        <authorList>
            <person name="Buettner E."/>
        </authorList>
    </citation>
    <scope>NUCLEOTIDE SEQUENCE</scope>
    <source>
        <strain evidence="1">CG-C14</strain>
    </source>
</reference>
<dbReference type="EMBL" id="JANSHE010003751">
    <property type="protein sequence ID" value="KAJ2984683.1"/>
    <property type="molecule type" value="Genomic_DNA"/>
</dbReference>
<gene>
    <name evidence="1" type="ORF">NUW54_g10418</name>
</gene>
<sequence>MSPSLVWLHTSVSFHTETYFVAEGTATDTTDGSDTNGPTRNPPHQTSGHPAHVSPAIPAVVVIFSLLAVVIGAWWLLRRLRRSQMNHVTLLEMIGLVRKPHLFDVGITKPQVLRTAGEGDWHMLTVSSDSVPSISCYKVSFYADCGSTAQLGSGQPPHCESFYRATATAVLTAVASSANRA</sequence>